<accession>A0A930B9P9</accession>
<evidence type="ECO:0000256" key="2">
    <source>
        <dbReference type="ARBA" id="ARBA00022603"/>
    </source>
</evidence>
<evidence type="ECO:0000256" key="5">
    <source>
        <dbReference type="HAMAP-Rule" id="MF_00787"/>
    </source>
</evidence>
<proteinExistence type="inferred from homology"/>
<gene>
    <name evidence="5 6" type="primary">cbiD</name>
    <name evidence="6" type="ORF">HXL70_03770</name>
</gene>
<comment type="function">
    <text evidence="5">Catalyzes the methylation of C-1 in cobalt-precorrin-5B to form cobalt-precorrin-6A.</text>
</comment>
<dbReference type="RefSeq" id="WP_007069095.1">
    <property type="nucleotide sequence ID" value="NZ_CAUDHF010000001.1"/>
</dbReference>
<dbReference type="PIRSF" id="PIRSF026782">
    <property type="entry name" value="CbiD"/>
    <property type="match status" value="1"/>
</dbReference>
<name>A0A930B9P9_9FIRM</name>
<comment type="pathway">
    <text evidence="5">Cofactor biosynthesis; adenosylcobalamin biosynthesis; cob(II)yrinate a,c-diamide from sirohydrochlorin (anaerobic route): step 6/10.</text>
</comment>
<keyword evidence="3 5" id="KW-0808">Transferase</keyword>
<protein>
    <recommendedName>
        <fullName evidence="5">Cobalt-precorrin-5B C(1)-methyltransferase</fullName>
        <ecNumber evidence="5">2.1.1.195</ecNumber>
    </recommendedName>
    <alternativeName>
        <fullName evidence="5">Cobalt-precorrin-6A synthase</fullName>
    </alternativeName>
</protein>
<evidence type="ECO:0000256" key="3">
    <source>
        <dbReference type="ARBA" id="ARBA00022679"/>
    </source>
</evidence>
<dbReference type="SUPFAM" id="SSF111342">
    <property type="entry name" value="CbiD-like"/>
    <property type="match status" value="1"/>
</dbReference>
<dbReference type="AlphaFoldDB" id="A0A930B9P9"/>
<dbReference type="PANTHER" id="PTHR35863:SF1">
    <property type="entry name" value="COBALT-PRECORRIN-5B C(1)-METHYLTRANSFERASE"/>
    <property type="match status" value="1"/>
</dbReference>
<evidence type="ECO:0000313" key="6">
    <source>
        <dbReference type="EMBL" id="MBF1129148.1"/>
    </source>
</evidence>
<evidence type="ECO:0000256" key="4">
    <source>
        <dbReference type="ARBA" id="ARBA00022691"/>
    </source>
</evidence>
<dbReference type="Proteomes" id="UP000757890">
    <property type="component" value="Unassembled WGS sequence"/>
</dbReference>
<dbReference type="NCBIfam" id="TIGR00312">
    <property type="entry name" value="cbiD"/>
    <property type="match status" value="1"/>
</dbReference>
<dbReference type="EC" id="2.1.1.195" evidence="5"/>
<keyword evidence="4 5" id="KW-0949">S-adenosyl-L-methionine</keyword>
<evidence type="ECO:0000313" key="7">
    <source>
        <dbReference type="Proteomes" id="UP000757890"/>
    </source>
</evidence>
<keyword evidence="1 5" id="KW-0169">Cobalamin biosynthesis</keyword>
<keyword evidence="2 5" id="KW-0489">Methyltransferase</keyword>
<dbReference type="PANTHER" id="PTHR35863">
    <property type="entry name" value="COBALT-PRECORRIN-5B C(1)-METHYLTRANSFERASE"/>
    <property type="match status" value="1"/>
</dbReference>
<sequence length="371" mass="39617">MNTEEMMGKVLREGYTTGATATVAMKAAILAIKGEFPKQVTVLSPQRTEITLPVQSASAENNIGTATVLKDAGDDLDCTNGTPIVVTVELTDKSGMELRAGKGVGTVTRPGLQVQVGRPAINPGPQIMLRYVYEELIAPAHGCIVTISIPKGEELAKQTLNPALGVVGGISVLGTTGIVKPMSEDAYKRSLAPQVPVVWASGIRTATLCPGRIGEHAAQIMGIPKESIIETSNYIGYMMEQCVAKGFEKMLLIGHMGKLVKVASGSFHTYNRNSDGRMETMAAYAAMNGAAPAIVREIMECNTTDGAALIIAREGYDMIYGQMAERAQVRAERYIFGKARVGIVFAGLDGTVQAVSSRAKEILEEEKWNIH</sequence>
<dbReference type="GO" id="GO:0008168">
    <property type="term" value="F:methyltransferase activity"/>
    <property type="evidence" value="ECO:0007669"/>
    <property type="project" value="UniProtKB-UniRule"/>
</dbReference>
<dbReference type="EMBL" id="JABZMK010000012">
    <property type="protein sequence ID" value="MBF1129148.1"/>
    <property type="molecule type" value="Genomic_DNA"/>
</dbReference>
<comment type="caution">
    <text evidence="6">The sequence shown here is derived from an EMBL/GenBank/DDBJ whole genome shotgun (WGS) entry which is preliminary data.</text>
</comment>
<dbReference type="Gene3D" id="3.30.2110.10">
    <property type="entry name" value="CbiD-like"/>
    <property type="match status" value="1"/>
</dbReference>
<reference evidence="6" key="1">
    <citation type="submission" date="2020-04" db="EMBL/GenBank/DDBJ databases">
        <title>Deep metagenomics examines the oral microbiome during advanced dental caries in children, revealing novel taxa and co-occurrences with host molecules.</title>
        <authorList>
            <person name="Baker J.L."/>
            <person name="Morton J.T."/>
            <person name="Dinis M."/>
            <person name="Alvarez R."/>
            <person name="Tran N.C."/>
            <person name="Knight R."/>
            <person name="Edlund A."/>
        </authorList>
    </citation>
    <scope>NUCLEOTIDE SEQUENCE</scope>
    <source>
        <strain evidence="6">JCVI_32_bin.14</strain>
    </source>
</reference>
<organism evidence="6 7">
    <name type="scientific">Dialister invisus</name>
    <dbReference type="NCBI Taxonomy" id="218538"/>
    <lineage>
        <taxon>Bacteria</taxon>
        <taxon>Bacillati</taxon>
        <taxon>Bacillota</taxon>
        <taxon>Negativicutes</taxon>
        <taxon>Veillonellales</taxon>
        <taxon>Veillonellaceae</taxon>
        <taxon>Dialister</taxon>
    </lineage>
</organism>
<dbReference type="GO" id="GO:0019251">
    <property type="term" value="P:anaerobic cobalamin biosynthetic process"/>
    <property type="evidence" value="ECO:0007669"/>
    <property type="project" value="UniProtKB-UniRule"/>
</dbReference>
<dbReference type="GO" id="GO:0032259">
    <property type="term" value="P:methylation"/>
    <property type="evidence" value="ECO:0007669"/>
    <property type="project" value="UniProtKB-KW"/>
</dbReference>
<dbReference type="InterPro" id="IPR036074">
    <property type="entry name" value="CbiD_sf"/>
</dbReference>
<dbReference type="InterPro" id="IPR002748">
    <property type="entry name" value="CbiD"/>
</dbReference>
<evidence type="ECO:0000256" key="1">
    <source>
        <dbReference type="ARBA" id="ARBA00022573"/>
    </source>
</evidence>
<comment type="catalytic activity">
    <reaction evidence="5">
        <text>Co-precorrin-5B + S-adenosyl-L-methionine = Co-precorrin-6A + S-adenosyl-L-homocysteine</text>
        <dbReference type="Rhea" id="RHEA:26285"/>
        <dbReference type="ChEBI" id="CHEBI:57856"/>
        <dbReference type="ChEBI" id="CHEBI:59789"/>
        <dbReference type="ChEBI" id="CHEBI:60063"/>
        <dbReference type="ChEBI" id="CHEBI:60064"/>
        <dbReference type="EC" id="2.1.1.195"/>
    </reaction>
</comment>
<dbReference type="Pfam" id="PF01888">
    <property type="entry name" value="CbiD"/>
    <property type="match status" value="1"/>
</dbReference>
<comment type="similarity">
    <text evidence="5">Belongs to the CbiD family.</text>
</comment>
<dbReference type="HAMAP" id="MF_00787">
    <property type="entry name" value="CbiD"/>
    <property type="match status" value="1"/>
</dbReference>